<dbReference type="RefSeq" id="WP_005551373.1">
    <property type="nucleotide sequence ID" value="NZ_JAMDLX010000006.1"/>
</dbReference>
<reference evidence="1 2" key="1">
    <citation type="submission" date="2022-05" db="EMBL/GenBank/DDBJ databases">
        <title>Genome Sequencing of Bee-Associated Microbes.</title>
        <authorList>
            <person name="Dunlap C."/>
        </authorList>
    </citation>
    <scope>NUCLEOTIDE SEQUENCE [LARGE SCALE GENOMIC DNA]</scope>
    <source>
        <strain evidence="1 2">NRRL B-04010</strain>
    </source>
</reference>
<sequence length="56" mass="6577">MTYTREQLLRFKEYFDELYGQGLEVANWHMNGKTEPFDSFYDSAIEEMEQSGGTGE</sequence>
<organism evidence="1 2">
    <name type="scientific">Paenibacillus alvei</name>
    <name type="common">Bacillus alvei</name>
    <dbReference type="NCBI Taxonomy" id="44250"/>
    <lineage>
        <taxon>Bacteria</taxon>
        <taxon>Bacillati</taxon>
        <taxon>Bacillota</taxon>
        <taxon>Bacilli</taxon>
        <taxon>Bacillales</taxon>
        <taxon>Paenibacillaceae</taxon>
        <taxon>Paenibacillus</taxon>
    </lineage>
</organism>
<proteinExistence type="predicted"/>
<dbReference type="Proteomes" id="UP001527181">
    <property type="component" value="Unassembled WGS sequence"/>
</dbReference>
<accession>A0ABT4H8J7</accession>
<gene>
    <name evidence="1" type="ORF">M5X12_31095</name>
</gene>
<evidence type="ECO:0000313" key="1">
    <source>
        <dbReference type="EMBL" id="MCY9764946.1"/>
    </source>
</evidence>
<keyword evidence="2" id="KW-1185">Reference proteome</keyword>
<evidence type="ECO:0000313" key="2">
    <source>
        <dbReference type="Proteomes" id="UP001527181"/>
    </source>
</evidence>
<dbReference type="EMBL" id="JAMDNP010000138">
    <property type="protein sequence ID" value="MCY9764946.1"/>
    <property type="molecule type" value="Genomic_DNA"/>
</dbReference>
<comment type="caution">
    <text evidence="1">The sequence shown here is derived from an EMBL/GenBank/DDBJ whole genome shotgun (WGS) entry which is preliminary data.</text>
</comment>
<protein>
    <submittedName>
        <fullName evidence="1">Uncharacterized protein</fullName>
    </submittedName>
</protein>
<name>A0ABT4H8J7_PAEAL</name>